<dbReference type="GO" id="GO:0003677">
    <property type="term" value="F:DNA binding"/>
    <property type="evidence" value="ECO:0007669"/>
    <property type="project" value="InterPro"/>
</dbReference>
<organism evidence="4">
    <name type="scientific">Ochrobactrum sp. LM19</name>
    <dbReference type="NCBI Taxonomy" id="1449781"/>
    <lineage>
        <taxon>Bacteria</taxon>
        <taxon>Pseudomonadati</taxon>
        <taxon>Pseudomonadota</taxon>
        <taxon>Alphaproteobacteria</taxon>
        <taxon>Hyphomicrobiales</taxon>
        <taxon>Brucellaceae</taxon>
        <taxon>Brucella/Ochrobactrum group</taxon>
        <taxon>Ochrobactrum</taxon>
    </lineage>
</organism>
<dbReference type="Gene3D" id="3.90.1530.30">
    <property type="match status" value="1"/>
</dbReference>
<feature type="region of interest" description="Disordered" evidence="2">
    <location>
        <begin position="1"/>
        <end position="30"/>
    </location>
</feature>
<dbReference type="SUPFAM" id="SSF110849">
    <property type="entry name" value="ParB/Sulfiredoxin"/>
    <property type="match status" value="1"/>
</dbReference>
<dbReference type="GO" id="GO:0007059">
    <property type="term" value="P:chromosome segregation"/>
    <property type="evidence" value="ECO:0007669"/>
    <property type="project" value="TreeGrafter"/>
</dbReference>
<evidence type="ECO:0000256" key="1">
    <source>
        <dbReference type="ARBA" id="ARBA00006295"/>
    </source>
</evidence>
<dbReference type="EMBL" id="KM659091">
    <property type="protein sequence ID" value="AJW29872.1"/>
    <property type="molecule type" value="Genomic_DNA"/>
</dbReference>
<accession>A0A0D5A014</accession>
<dbReference type="Pfam" id="PF07506">
    <property type="entry name" value="RepB"/>
    <property type="match status" value="1"/>
</dbReference>
<dbReference type="InterPro" id="IPR037972">
    <property type="entry name" value="RepB_N"/>
</dbReference>
<dbReference type="NCBIfam" id="TIGR00180">
    <property type="entry name" value="parB_part"/>
    <property type="match status" value="1"/>
</dbReference>
<dbReference type="AlphaFoldDB" id="A0A0D5A014"/>
<dbReference type="RefSeq" id="WP_181377234.1">
    <property type="nucleotide sequence ID" value="NZ_KM659091.1"/>
</dbReference>
<dbReference type="SMART" id="SM00470">
    <property type="entry name" value="ParB"/>
    <property type="match status" value="1"/>
</dbReference>
<evidence type="ECO:0000256" key="2">
    <source>
        <dbReference type="SAM" id="MobiDB-lite"/>
    </source>
</evidence>
<feature type="domain" description="ParB-like N-terminal" evidence="3">
    <location>
        <begin position="74"/>
        <end position="165"/>
    </location>
</feature>
<dbReference type="PANTHER" id="PTHR33375">
    <property type="entry name" value="CHROMOSOME-PARTITIONING PROTEIN PARB-RELATED"/>
    <property type="match status" value="1"/>
</dbReference>
<comment type="similarity">
    <text evidence="1">Belongs to the ParB family.</text>
</comment>
<feature type="compositionally biased region" description="Polar residues" evidence="2">
    <location>
        <begin position="13"/>
        <end position="23"/>
    </location>
</feature>
<dbReference type="InterPro" id="IPR011111">
    <property type="entry name" value="Plasmid_RepB"/>
</dbReference>
<evidence type="ECO:0000259" key="3">
    <source>
        <dbReference type="SMART" id="SM00470"/>
    </source>
</evidence>
<proteinExistence type="inferred from homology"/>
<dbReference type="InterPro" id="IPR003115">
    <property type="entry name" value="ParB_N"/>
</dbReference>
<geneLocation type="plasmid" evidence="4">
    <name>pLM19O1</name>
</geneLocation>
<dbReference type="InterPro" id="IPR004437">
    <property type="entry name" value="ParB/RepB/Spo0J"/>
</dbReference>
<dbReference type="GO" id="GO:0005694">
    <property type="term" value="C:chromosome"/>
    <property type="evidence" value="ECO:0007669"/>
    <property type="project" value="TreeGrafter"/>
</dbReference>
<reference evidence="4" key="1">
    <citation type="submission" date="2014-09" db="EMBL/GenBank/DDBJ databases">
        <title>The mobilome of the heavy metals and metalloids hypertolerant bacteria from the Lubin copper mine (Poland).</title>
        <authorList>
            <person name="Dziewit L."/>
            <person name="Bartosik D."/>
        </authorList>
    </citation>
    <scope>NUCLEOTIDE SEQUENCE</scope>
    <source>
        <plasmid evidence="4">pLM19O1</plasmid>
    </source>
</reference>
<protein>
    <submittedName>
        <fullName evidence="4">Plasmid partitioning protein B (RepB)</fullName>
    </submittedName>
</protein>
<sequence>MARKNLIGVSLDTAATSPQTPDSDITKSRPLAGFIPSARSAPVGGITKSLTNITQKVERVDELERQLSEGQIVVELEPSLIDGSFVSDRLEIDQTELSELVAQIRENGQLVPILARPNPANQDRYQVAFGHRRLAAAKILGRKVRAIVRDLTDEQLVINQGQENNARTNLSYIERALFAKRLETKGFARDVIMSSLAVDKAALSKMLSVVKQISVEVIELIGAAPEIGRRRWMEFGDLISSENSDYLVRELSADNIRSLESNERFQKACEYLAAPKSLAPKKTSTGTSTNRWASNDGTLNLLMNHRAKKVAIELTNRNANGFAEWLASRMDSLYDEFSQSNISKNGE</sequence>
<dbReference type="InterPro" id="IPR017819">
    <property type="entry name" value="Plasmid_partition_RepB"/>
</dbReference>
<dbReference type="InterPro" id="IPR050336">
    <property type="entry name" value="Chromosome_partition/occlusion"/>
</dbReference>
<dbReference type="Pfam" id="PF02195">
    <property type="entry name" value="ParB_N"/>
    <property type="match status" value="1"/>
</dbReference>
<evidence type="ECO:0000313" key="4">
    <source>
        <dbReference type="EMBL" id="AJW29872.1"/>
    </source>
</evidence>
<dbReference type="NCBIfam" id="TIGR03454">
    <property type="entry name" value="partition_RepB"/>
    <property type="match status" value="1"/>
</dbReference>
<name>A0A0D5A014_9HYPH</name>
<gene>
    <name evidence="4" type="ORF">pLM19O1_p2</name>
</gene>
<dbReference type="PANTHER" id="PTHR33375:SF1">
    <property type="entry name" value="CHROMOSOME-PARTITIONING PROTEIN PARB-RELATED"/>
    <property type="match status" value="1"/>
</dbReference>
<dbReference type="InterPro" id="IPR036086">
    <property type="entry name" value="ParB/Sulfiredoxin_sf"/>
</dbReference>
<keyword evidence="4" id="KW-0614">Plasmid</keyword>
<dbReference type="CDD" id="cd16405">
    <property type="entry name" value="RepB_like_N"/>
    <property type="match status" value="1"/>
</dbReference>